<evidence type="ECO:0000256" key="10">
    <source>
        <dbReference type="SAM" id="Coils"/>
    </source>
</evidence>
<dbReference type="SUPFAM" id="SSF47923">
    <property type="entry name" value="Ypt/Rab-GAP domain of gyp1p"/>
    <property type="match status" value="2"/>
</dbReference>
<dbReference type="Pfam" id="PF11830">
    <property type="entry name" value="DUF3350"/>
    <property type="match status" value="1"/>
</dbReference>
<dbReference type="InterPro" id="IPR050302">
    <property type="entry name" value="Rab_GAP_TBC_domain"/>
</dbReference>
<comment type="subcellular location">
    <subcellularLocation>
        <location evidence="1">Cytoplasm</location>
    </subcellularLocation>
</comment>
<feature type="region of interest" description="Disordered" evidence="11">
    <location>
        <begin position="227"/>
        <end position="250"/>
    </location>
</feature>
<feature type="domain" description="Rab-GAP TBC" evidence="12">
    <location>
        <begin position="335"/>
        <end position="529"/>
    </location>
</feature>
<feature type="compositionally biased region" description="Polar residues" evidence="11">
    <location>
        <begin position="135"/>
        <end position="162"/>
    </location>
</feature>
<dbReference type="GO" id="GO:0005096">
    <property type="term" value="F:GTPase activator activity"/>
    <property type="evidence" value="ECO:0007669"/>
    <property type="project" value="UniProtKB-KW"/>
</dbReference>
<evidence type="ECO:0000313" key="13">
    <source>
        <dbReference type="EMBL" id="KAG7467110.1"/>
    </source>
</evidence>
<evidence type="ECO:0000313" key="14">
    <source>
        <dbReference type="Proteomes" id="UP001046870"/>
    </source>
</evidence>
<keyword evidence="2" id="KW-0343">GTPase activation</keyword>
<gene>
    <name evidence="13" type="ORF">MATL_G00149810</name>
</gene>
<dbReference type="EMBL" id="JAFDVH010000012">
    <property type="protein sequence ID" value="KAG7467110.1"/>
    <property type="molecule type" value="Genomic_DNA"/>
</dbReference>
<dbReference type="InterPro" id="IPR021785">
    <property type="entry name" value="DUF3350"/>
</dbReference>
<dbReference type="Pfam" id="PF00566">
    <property type="entry name" value="RabGAP-TBC"/>
    <property type="match status" value="1"/>
</dbReference>
<keyword evidence="6" id="KW-0677">Repeat</keyword>
<feature type="region of interest" description="Disordered" evidence="11">
    <location>
        <begin position="74"/>
        <end position="181"/>
    </location>
</feature>
<feature type="region of interest" description="Disordered" evidence="11">
    <location>
        <begin position="690"/>
        <end position="713"/>
    </location>
</feature>
<feature type="region of interest" description="Disordered" evidence="11">
    <location>
        <begin position="199"/>
        <end position="218"/>
    </location>
</feature>
<name>A0A9D3PU70_MEGAT</name>
<feature type="compositionally biased region" description="Low complexity" evidence="11">
    <location>
        <begin position="77"/>
        <end position="86"/>
    </location>
</feature>
<dbReference type="PANTHER" id="PTHR47219">
    <property type="entry name" value="RAB GTPASE-ACTIVATING PROTEIN 1-LIKE"/>
    <property type="match status" value="1"/>
</dbReference>
<keyword evidence="3" id="KW-0488">Methylation</keyword>
<keyword evidence="7" id="KW-0007">Acetylation</keyword>
<dbReference type="InterPro" id="IPR035969">
    <property type="entry name" value="Rab-GAP_TBC_sf"/>
</dbReference>
<dbReference type="FunFam" id="1.10.472.80:FF:000003">
    <property type="entry name" value="Putative TBC1 domain family member 1"/>
    <property type="match status" value="1"/>
</dbReference>
<evidence type="ECO:0000256" key="11">
    <source>
        <dbReference type="SAM" id="MobiDB-lite"/>
    </source>
</evidence>
<reference evidence="13" key="1">
    <citation type="submission" date="2021-01" db="EMBL/GenBank/DDBJ databases">
        <authorList>
            <person name="Zahm M."/>
            <person name="Roques C."/>
            <person name="Cabau C."/>
            <person name="Klopp C."/>
            <person name="Donnadieu C."/>
            <person name="Jouanno E."/>
            <person name="Lampietro C."/>
            <person name="Louis A."/>
            <person name="Herpin A."/>
            <person name="Echchiki A."/>
            <person name="Berthelot C."/>
            <person name="Parey E."/>
            <person name="Roest-Crollius H."/>
            <person name="Braasch I."/>
            <person name="Postlethwait J."/>
            <person name="Bobe J."/>
            <person name="Montfort J."/>
            <person name="Bouchez O."/>
            <person name="Begum T."/>
            <person name="Mejri S."/>
            <person name="Adams A."/>
            <person name="Chen W.-J."/>
            <person name="Guiguen Y."/>
        </authorList>
    </citation>
    <scope>NUCLEOTIDE SEQUENCE</scope>
    <source>
        <strain evidence="13">YG-15Mar2019-1</strain>
        <tissue evidence="13">Brain</tissue>
    </source>
</reference>
<dbReference type="AlphaFoldDB" id="A0A9D3PU70"/>
<feature type="compositionally biased region" description="Basic residues" evidence="11">
    <location>
        <begin position="116"/>
        <end position="132"/>
    </location>
</feature>
<dbReference type="PANTHER" id="PTHR47219:SF14">
    <property type="entry name" value="TBC1 DOMAIN FAMILY MEMBER 4"/>
    <property type="match status" value="1"/>
</dbReference>
<evidence type="ECO:0000256" key="8">
    <source>
        <dbReference type="ARBA" id="ARBA00072013"/>
    </source>
</evidence>
<evidence type="ECO:0000256" key="5">
    <source>
        <dbReference type="ARBA" id="ARBA00022553"/>
    </source>
</evidence>
<keyword evidence="4" id="KW-0963">Cytoplasm</keyword>
<evidence type="ECO:0000256" key="6">
    <source>
        <dbReference type="ARBA" id="ARBA00022737"/>
    </source>
</evidence>
<dbReference type="InterPro" id="IPR000195">
    <property type="entry name" value="Rab-GAP-TBC_dom"/>
</dbReference>
<evidence type="ECO:0000256" key="7">
    <source>
        <dbReference type="ARBA" id="ARBA00022990"/>
    </source>
</evidence>
<dbReference type="FunFam" id="1.10.10.2750:FF:000002">
    <property type="entry name" value="TBC1 domain family member 4"/>
    <property type="match status" value="1"/>
</dbReference>
<evidence type="ECO:0000256" key="3">
    <source>
        <dbReference type="ARBA" id="ARBA00022481"/>
    </source>
</evidence>
<evidence type="ECO:0000256" key="4">
    <source>
        <dbReference type="ARBA" id="ARBA00022490"/>
    </source>
</evidence>
<comment type="caution">
    <text evidence="13">The sequence shown here is derived from an EMBL/GenBank/DDBJ whole genome shotgun (WGS) entry which is preliminary data.</text>
</comment>
<dbReference type="PROSITE" id="PS50086">
    <property type="entry name" value="TBC_RABGAP"/>
    <property type="match status" value="1"/>
</dbReference>
<dbReference type="OrthoDB" id="295078at2759"/>
<keyword evidence="5" id="KW-0597">Phosphoprotein</keyword>
<organism evidence="13 14">
    <name type="scientific">Megalops atlanticus</name>
    <name type="common">Tarpon</name>
    <name type="synonym">Clupea gigantea</name>
    <dbReference type="NCBI Taxonomy" id="7932"/>
    <lineage>
        <taxon>Eukaryota</taxon>
        <taxon>Metazoa</taxon>
        <taxon>Chordata</taxon>
        <taxon>Craniata</taxon>
        <taxon>Vertebrata</taxon>
        <taxon>Euteleostomi</taxon>
        <taxon>Actinopterygii</taxon>
        <taxon>Neopterygii</taxon>
        <taxon>Teleostei</taxon>
        <taxon>Elopiformes</taxon>
        <taxon>Megalopidae</taxon>
        <taxon>Megalops</taxon>
    </lineage>
</organism>
<proteinExistence type="predicted"/>
<dbReference type="SMART" id="SM00164">
    <property type="entry name" value="TBC"/>
    <property type="match status" value="1"/>
</dbReference>
<dbReference type="FunFam" id="1.10.8.270:FF:000001">
    <property type="entry name" value="TBC1 domain family member 1"/>
    <property type="match status" value="1"/>
</dbReference>
<feature type="coiled-coil region" evidence="10">
    <location>
        <begin position="609"/>
        <end position="685"/>
    </location>
</feature>
<dbReference type="Gene3D" id="1.10.10.2750">
    <property type="match status" value="1"/>
</dbReference>
<sequence length="713" mass="81422">MECFQDTMTAAGPFYCLCPDSCWRRAAKKNAPNNTTSENSTTGGRFKLDILKNKARSSLTSSLENIFSRGANRMRGRLGSMGSMGSFERQDDSPSDSPPGTPPGTFAEEDPDAPQFRRRAHTFSHPPVKKRISFNEPQSQNNKAPLRRQQSVAPELLQSSNGDGRKRTLSGCSSDSLIPPLTPRRVSWRQKIFLRVASPMNKPPASMQHPDSLDGRELLPLSPRASIQDQDPLASLLPPDQPPSGERPRRTPAEYQALWKKAIHQQILLLRMEKENQRLEASRDELHIRKMKLDYQEVGECPKDIQALWEKKLSVPGRAKVQWDKEELHTALYQGVPKSRRGEIWQLLSQQHRLRHRLPSRQQPPDTSYQDLLKQLTAQQHAILVDLGRTFPTHQYFSAQLGAGQLSLYNLLKAYSLLDTEVGYCQGISFVAGILLLHMSEEQAFDMLKFLMYDLGFRRQYRPDMISLQIQMYQLSRLLHDYHRDLYNHLEEHEICPSLYAAPWFLTLFASQFPLGFVARVFDILFVQGTEVIFKVALCLLSSHEGEIVECDSFETVVDYMKTTIPSLTQAQMEQIIAQVLEMDISKQLHAYEVEYHVLQDEMLEAAPLPDDSDRLDKLEKTNAQLKKQNMDLLEKLQAARVKIQSLEMNVENFLSRESKMKHMIRSLEQEKASYQKTIERMRSCLPSDALSDVELTQIKPGSNGKSKGTKKP</sequence>
<keyword evidence="10" id="KW-0175">Coiled coil</keyword>
<dbReference type="Proteomes" id="UP001046870">
    <property type="component" value="Chromosome 12"/>
</dbReference>
<dbReference type="Gene3D" id="1.10.472.80">
    <property type="entry name" value="Ypt/Rab-GAP domain of gyp1p, domain 3"/>
    <property type="match status" value="1"/>
</dbReference>
<dbReference type="GO" id="GO:0032869">
    <property type="term" value="P:cellular response to insulin stimulus"/>
    <property type="evidence" value="ECO:0007669"/>
    <property type="project" value="UniProtKB-ARBA"/>
</dbReference>
<keyword evidence="14" id="KW-1185">Reference proteome</keyword>
<protein>
    <recommendedName>
        <fullName evidence="8">TBC1 domain family member 4</fullName>
    </recommendedName>
    <alternativeName>
        <fullName evidence="9">Akt substrate of 160 kDa</fullName>
    </alternativeName>
</protein>
<dbReference type="GO" id="GO:0005737">
    <property type="term" value="C:cytoplasm"/>
    <property type="evidence" value="ECO:0007669"/>
    <property type="project" value="UniProtKB-SubCell"/>
</dbReference>
<evidence type="ECO:0000256" key="9">
    <source>
        <dbReference type="ARBA" id="ARBA00081861"/>
    </source>
</evidence>
<evidence type="ECO:0000256" key="1">
    <source>
        <dbReference type="ARBA" id="ARBA00004496"/>
    </source>
</evidence>
<accession>A0A9D3PU70</accession>
<evidence type="ECO:0000259" key="12">
    <source>
        <dbReference type="PROSITE" id="PS50086"/>
    </source>
</evidence>
<dbReference type="Gene3D" id="1.10.8.270">
    <property type="entry name" value="putative rabgap domain of human tbc1 domain family member 14 like domains"/>
    <property type="match status" value="1"/>
</dbReference>
<evidence type="ECO:0000256" key="2">
    <source>
        <dbReference type="ARBA" id="ARBA00022468"/>
    </source>
</evidence>